<dbReference type="Gene3D" id="3.30.70.330">
    <property type="match status" value="2"/>
</dbReference>
<comment type="similarity">
    <text evidence="1">Belongs to the HTATSF1 family.</text>
</comment>
<dbReference type="InterPro" id="IPR034393">
    <property type="entry name" value="TatSF1-like"/>
</dbReference>
<dbReference type="GO" id="GO:0003723">
    <property type="term" value="F:RNA binding"/>
    <property type="evidence" value="ECO:0007669"/>
    <property type="project" value="UniProtKB-UniRule"/>
</dbReference>
<dbReference type="PROSITE" id="PS50102">
    <property type="entry name" value="RRM"/>
    <property type="match status" value="1"/>
</dbReference>
<dbReference type="InterPro" id="IPR034392">
    <property type="entry name" value="TatSF1-like_RRM1"/>
</dbReference>
<evidence type="ECO:0000256" key="6">
    <source>
        <dbReference type="PROSITE-ProRule" id="PRU00176"/>
    </source>
</evidence>
<keyword evidence="10" id="KW-1185">Reference proteome</keyword>
<dbReference type="AlphaFoldDB" id="A0A9P3UMS6"/>
<gene>
    <name evidence="9" type="ORF">LshimejAT787_0401410</name>
</gene>
<dbReference type="GO" id="GO:0000398">
    <property type="term" value="P:mRNA splicing, via spliceosome"/>
    <property type="evidence" value="ECO:0007669"/>
    <property type="project" value="InterPro"/>
</dbReference>
<evidence type="ECO:0000256" key="2">
    <source>
        <dbReference type="ARBA" id="ARBA00022664"/>
    </source>
</evidence>
<comment type="caution">
    <text evidence="9">The sequence shown here is derived from an EMBL/GenBank/DDBJ whole genome shotgun (WGS) entry which is preliminary data.</text>
</comment>
<evidence type="ECO:0000259" key="8">
    <source>
        <dbReference type="PROSITE" id="PS50102"/>
    </source>
</evidence>
<protein>
    <submittedName>
        <fullName evidence="9">RNA recognition motif containing protein</fullName>
    </submittedName>
</protein>
<dbReference type="GO" id="GO:0005684">
    <property type="term" value="C:U2-type spliceosomal complex"/>
    <property type="evidence" value="ECO:0007669"/>
    <property type="project" value="TreeGrafter"/>
</dbReference>
<evidence type="ECO:0000256" key="4">
    <source>
        <dbReference type="ARBA" id="ARBA00022884"/>
    </source>
</evidence>
<keyword evidence="3" id="KW-0677">Repeat</keyword>
<evidence type="ECO:0000256" key="3">
    <source>
        <dbReference type="ARBA" id="ARBA00022737"/>
    </source>
</evidence>
<dbReference type="InterPro" id="IPR035979">
    <property type="entry name" value="RBD_domain_sf"/>
</dbReference>
<sequence length="409" mass="45378">MSSLPPSAIAGASAEAQAAAFADDPRIYFSQTANAWRLEQEDGTELEYDAAKGAWIPLVDEDLVKRQQAAYAVAGVDEETPAAPVLARENKKRKEPTDYTSATAAASEGGLSIKRGKKNGGREREKQPPTERKSKNTAVYVTGLPLDTDPEELMERFSKCGVIEEDDEGEPKVKMYAREDGTFCGEALVVYFKEDSVSLALNLLDDAELRLGDPSTVMSVKKADFTHKQKNSSEQEQQPRKTVDKKKITKRIGKMQRKIAEWDDEDGFGPSITPENNVAGVANQNSRVVVLKHMFTLEELAEDATLLLDLKEDVREECSTLGEVTNVVLYDKEKEGIMTVKFRDPLSAKACLLKMDGRYFAGRRIEAALFTGKQRFKRSGAGDEFEGEGDEAEKRRLDDFAQWLLTEGD</sequence>
<evidence type="ECO:0000313" key="10">
    <source>
        <dbReference type="Proteomes" id="UP001063166"/>
    </source>
</evidence>
<dbReference type="InterPro" id="IPR012677">
    <property type="entry name" value="Nucleotide-bd_a/b_plait_sf"/>
</dbReference>
<evidence type="ECO:0000313" key="9">
    <source>
        <dbReference type="EMBL" id="GLB37090.1"/>
    </source>
</evidence>
<proteinExistence type="inferred from homology"/>
<dbReference type="PANTHER" id="PTHR15608">
    <property type="entry name" value="SPLICING FACTOR U2AF-ASSOCIATED PROTEIN 2"/>
    <property type="match status" value="1"/>
</dbReference>
<dbReference type="SUPFAM" id="SSF54928">
    <property type="entry name" value="RNA-binding domain, RBD"/>
    <property type="match status" value="2"/>
</dbReference>
<evidence type="ECO:0000256" key="1">
    <source>
        <dbReference type="ARBA" id="ARBA00007747"/>
    </source>
</evidence>
<dbReference type="PANTHER" id="PTHR15608:SF0">
    <property type="entry name" value="HIV TAT-SPECIFIC FACTOR 1"/>
    <property type="match status" value="1"/>
</dbReference>
<accession>A0A9P3UMS6</accession>
<dbReference type="GO" id="GO:0005686">
    <property type="term" value="C:U2 snRNP"/>
    <property type="evidence" value="ECO:0007669"/>
    <property type="project" value="TreeGrafter"/>
</dbReference>
<feature type="region of interest" description="Disordered" evidence="7">
    <location>
        <begin position="224"/>
        <end position="245"/>
    </location>
</feature>
<dbReference type="OrthoDB" id="10258585at2759"/>
<dbReference type="Pfam" id="PF00076">
    <property type="entry name" value="RRM_1"/>
    <property type="match status" value="2"/>
</dbReference>
<dbReference type="CDD" id="cd12285">
    <property type="entry name" value="RRM3_RBM39_like"/>
    <property type="match status" value="1"/>
</dbReference>
<reference evidence="9" key="1">
    <citation type="submission" date="2022-07" db="EMBL/GenBank/DDBJ databases">
        <title>The genome of Lyophyllum shimeji provides insight into the initial evolution of ectomycorrhizal fungal genome.</title>
        <authorList>
            <person name="Kobayashi Y."/>
            <person name="Shibata T."/>
            <person name="Hirakawa H."/>
            <person name="Shigenobu S."/>
            <person name="Nishiyama T."/>
            <person name="Yamada A."/>
            <person name="Hasebe M."/>
            <person name="Kawaguchi M."/>
        </authorList>
    </citation>
    <scope>NUCLEOTIDE SEQUENCE</scope>
    <source>
        <strain evidence="9">AT787</strain>
    </source>
</reference>
<dbReference type="FunFam" id="3.30.70.330:FF:000105">
    <property type="entry name" value="HIV Tat-specific factor 1 homolog"/>
    <property type="match status" value="1"/>
</dbReference>
<dbReference type="Proteomes" id="UP001063166">
    <property type="component" value="Unassembled WGS sequence"/>
</dbReference>
<feature type="compositionally biased region" description="Basic and acidic residues" evidence="7">
    <location>
        <begin position="120"/>
        <end position="134"/>
    </location>
</feature>
<evidence type="ECO:0000256" key="7">
    <source>
        <dbReference type="SAM" id="MobiDB-lite"/>
    </source>
</evidence>
<keyword evidence="2" id="KW-0507">mRNA processing</keyword>
<name>A0A9P3UMS6_LYOSH</name>
<dbReference type="InterPro" id="IPR000504">
    <property type="entry name" value="RRM_dom"/>
</dbReference>
<keyword evidence="5" id="KW-0508">mRNA splicing</keyword>
<feature type="domain" description="RRM" evidence="8">
    <location>
        <begin position="137"/>
        <end position="225"/>
    </location>
</feature>
<organism evidence="9 10">
    <name type="scientific">Lyophyllum shimeji</name>
    <name type="common">Hon-shimeji</name>
    <name type="synonym">Tricholoma shimeji</name>
    <dbReference type="NCBI Taxonomy" id="47721"/>
    <lineage>
        <taxon>Eukaryota</taxon>
        <taxon>Fungi</taxon>
        <taxon>Dikarya</taxon>
        <taxon>Basidiomycota</taxon>
        <taxon>Agaricomycotina</taxon>
        <taxon>Agaricomycetes</taxon>
        <taxon>Agaricomycetidae</taxon>
        <taxon>Agaricales</taxon>
        <taxon>Tricholomatineae</taxon>
        <taxon>Lyophyllaceae</taxon>
        <taxon>Lyophyllum</taxon>
    </lineage>
</organism>
<dbReference type="CDD" id="cd12281">
    <property type="entry name" value="RRM1_TatSF1_like"/>
    <property type="match status" value="1"/>
</dbReference>
<keyword evidence="4 6" id="KW-0694">RNA-binding</keyword>
<feature type="region of interest" description="Disordered" evidence="7">
    <location>
        <begin position="83"/>
        <end position="136"/>
    </location>
</feature>
<dbReference type="SMART" id="SM00360">
    <property type="entry name" value="RRM"/>
    <property type="match status" value="2"/>
</dbReference>
<dbReference type="EMBL" id="BRPK01000004">
    <property type="protein sequence ID" value="GLB37090.1"/>
    <property type="molecule type" value="Genomic_DNA"/>
</dbReference>
<evidence type="ECO:0000256" key="5">
    <source>
        <dbReference type="ARBA" id="ARBA00023187"/>
    </source>
</evidence>